<dbReference type="GO" id="GO:0016301">
    <property type="term" value="F:kinase activity"/>
    <property type="evidence" value="ECO:0007669"/>
    <property type="project" value="UniProtKB-KW"/>
</dbReference>
<gene>
    <name evidence="2" type="ORF">STAS_30028</name>
</gene>
<evidence type="ECO:0000313" key="2">
    <source>
        <dbReference type="EMBL" id="GER52574.1"/>
    </source>
</evidence>
<sequence length="702" mass="79231">MIVEIGSSSGIPSDKDSVESGRRARVRKEFLHRFVDGKNFRETLTSWLEDLVEQNAGGPTFDSPFERIDLQKFDYALEGVPFQQLVRMPSSIYEPTSGAEVEGGNAFLALEDFMHASASSLWEAFWGEEEGHNIMPFYVSSLYERNLKFYPAEKVLAKGKTGKLCASAIMLKNPRHPQGKWDDVVELALLRPGYYDDDDNYPHLSLISDALFFALRVLIARSVSRSSVRTSLNYVFVLVLDSQYGSVVRVEGDLNKMDFDLINTNNVYKSAASWFKNYSRVAISPVERIWNKLGNANWGDVGALQALYATFHSIVQFAGMPKNAIEDLAAEHGSRLQARKVERNLTDKNNNNYDNKNNNNNTKMNMFQHRTASPEIVEVREEFTKVEYSRKPVKLEVGDIVLLEDSDSRNDSYRVNKVMSNNEIPYYVSSRVENPGEDLFLYAGPHPTQMEPAWEDMKLWYQVQRQTKVLSVMREKGVSSKYLPEIIASGRAIHPGSQCRKSSSSGCDHPWCGTPVLVTGPVGMNIVDLVKAGKFTADEAIKCCHNCLSALSSAGVRHGDIRPENIIRVKRSDLRGSFYYYVVIGWGHAILEERDRPAMNLHFSSTSALQEGKLCSASDAESLVYTLYFSSGGDLPELDSVEGALVWRENSWSRRLIQQKLGDISAVLKAFADYVDSLCGTPYPVDYEIWLRRLRLHVQEEE</sequence>
<evidence type="ECO:0000313" key="3">
    <source>
        <dbReference type="Proteomes" id="UP000325081"/>
    </source>
</evidence>
<dbReference type="EMBL" id="BKCP01010403">
    <property type="protein sequence ID" value="GER52574.1"/>
    <property type="molecule type" value="Genomic_DNA"/>
</dbReference>
<dbReference type="Proteomes" id="UP000325081">
    <property type="component" value="Unassembled WGS sequence"/>
</dbReference>
<evidence type="ECO:0000256" key="1">
    <source>
        <dbReference type="SAM" id="MobiDB-lite"/>
    </source>
</evidence>
<protein>
    <submittedName>
        <fullName evidence="2">Protein kinase superfamily protein</fullName>
    </submittedName>
</protein>
<feature type="compositionally biased region" description="Polar residues" evidence="1">
    <location>
        <begin position="1"/>
        <end position="11"/>
    </location>
</feature>
<dbReference type="AlphaFoldDB" id="A0A5A7R876"/>
<dbReference type="Gene3D" id="1.10.510.10">
    <property type="entry name" value="Transferase(Phosphotransferase) domain 1"/>
    <property type="match status" value="1"/>
</dbReference>
<keyword evidence="3" id="KW-1185">Reference proteome</keyword>
<name>A0A5A7R876_STRAF</name>
<proteinExistence type="predicted"/>
<dbReference type="SUPFAM" id="SSF56112">
    <property type="entry name" value="Protein kinase-like (PK-like)"/>
    <property type="match status" value="1"/>
</dbReference>
<accession>A0A5A7R876</accession>
<dbReference type="OrthoDB" id="1890226at2759"/>
<dbReference type="InterPro" id="IPR011009">
    <property type="entry name" value="Kinase-like_dom_sf"/>
</dbReference>
<comment type="caution">
    <text evidence="2">The sequence shown here is derived from an EMBL/GenBank/DDBJ whole genome shotgun (WGS) entry which is preliminary data.</text>
</comment>
<feature type="region of interest" description="Disordered" evidence="1">
    <location>
        <begin position="1"/>
        <end position="20"/>
    </location>
</feature>
<dbReference type="PANTHER" id="PTHR35118">
    <property type="entry name" value="KINASE FAMILY PROTEIN"/>
    <property type="match status" value="1"/>
</dbReference>
<dbReference type="PANTHER" id="PTHR35118:SF3">
    <property type="entry name" value="PROTEIN KINASE SUPERFAMILY PROTEIN"/>
    <property type="match status" value="1"/>
</dbReference>
<organism evidence="2 3">
    <name type="scientific">Striga asiatica</name>
    <name type="common">Asiatic witchweed</name>
    <name type="synonym">Buchnera asiatica</name>
    <dbReference type="NCBI Taxonomy" id="4170"/>
    <lineage>
        <taxon>Eukaryota</taxon>
        <taxon>Viridiplantae</taxon>
        <taxon>Streptophyta</taxon>
        <taxon>Embryophyta</taxon>
        <taxon>Tracheophyta</taxon>
        <taxon>Spermatophyta</taxon>
        <taxon>Magnoliopsida</taxon>
        <taxon>eudicotyledons</taxon>
        <taxon>Gunneridae</taxon>
        <taxon>Pentapetalae</taxon>
        <taxon>asterids</taxon>
        <taxon>lamiids</taxon>
        <taxon>Lamiales</taxon>
        <taxon>Orobanchaceae</taxon>
        <taxon>Buchnereae</taxon>
        <taxon>Striga</taxon>
    </lineage>
</organism>
<keyword evidence="2" id="KW-0808">Transferase</keyword>
<keyword evidence="2" id="KW-0418">Kinase</keyword>
<reference evidence="3" key="1">
    <citation type="journal article" date="2019" name="Curr. Biol.">
        <title>Genome Sequence of Striga asiatica Provides Insight into the Evolution of Plant Parasitism.</title>
        <authorList>
            <person name="Yoshida S."/>
            <person name="Kim S."/>
            <person name="Wafula E.K."/>
            <person name="Tanskanen J."/>
            <person name="Kim Y.M."/>
            <person name="Honaas L."/>
            <person name="Yang Z."/>
            <person name="Spallek T."/>
            <person name="Conn C.E."/>
            <person name="Ichihashi Y."/>
            <person name="Cheong K."/>
            <person name="Cui S."/>
            <person name="Der J.P."/>
            <person name="Gundlach H."/>
            <person name="Jiao Y."/>
            <person name="Hori C."/>
            <person name="Ishida J.K."/>
            <person name="Kasahara H."/>
            <person name="Kiba T."/>
            <person name="Kim M.S."/>
            <person name="Koo N."/>
            <person name="Laohavisit A."/>
            <person name="Lee Y.H."/>
            <person name="Lumba S."/>
            <person name="McCourt P."/>
            <person name="Mortimer J.C."/>
            <person name="Mutuku J.M."/>
            <person name="Nomura T."/>
            <person name="Sasaki-Sekimoto Y."/>
            <person name="Seto Y."/>
            <person name="Wang Y."/>
            <person name="Wakatake T."/>
            <person name="Sakakibara H."/>
            <person name="Demura T."/>
            <person name="Yamaguchi S."/>
            <person name="Yoneyama K."/>
            <person name="Manabe R.I."/>
            <person name="Nelson D.C."/>
            <person name="Schulman A.H."/>
            <person name="Timko M.P."/>
            <person name="dePamphilis C.W."/>
            <person name="Choi D."/>
            <person name="Shirasu K."/>
        </authorList>
    </citation>
    <scope>NUCLEOTIDE SEQUENCE [LARGE SCALE GENOMIC DNA]</scope>
    <source>
        <strain evidence="3">cv. UVA1</strain>
    </source>
</reference>